<evidence type="ECO:0000256" key="8">
    <source>
        <dbReference type="RuleBase" id="RU000590"/>
    </source>
</evidence>
<protein>
    <recommendedName>
        <fullName evidence="4">Xaa-Pro aminopeptidase</fullName>
        <ecNumber evidence="4">3.4.11.9</ecNumber>
    </recommendedName>
</protein>
<keyword evidence="6" id="KW-0378">Hydrolase</keyword>
<dbReference type="InterPro" id="IPR001131">
    <property type="entry name" value="Peptidase_M24B_aminopep-P_CS"/>
</dbReference>
<keyword evidence="11" id="KW-0031">Aminopeptidase</keyword>
<reference evidence="11" key="1">
    <citation type="journal article" date="2014" name="Int. J. Syst. Evol. Microbiol.">
        <title>Complete genome sequence of Corynebacterium casei LMG S-19264T (=DSM 44701T), isolated from a smear-ripened cheese.</title>
        <authorList>
            <consortium name="US DOE Joint Genome Institute (JGI-PGF)"/>
            <person name="Walter F."/>
            <person name="Albersmeier A."/>
            <person name="Kalinowski J."/>
            <person name="Ruckert C."/>
        </authorList>
    </citation>
    <scope>NUCLEOTIDE SEQUENCE</scope>
    <source>
        <strain evidence="11">JCM 4518</strain>
    </source>
</reference>
<dbReference type="EC" id="3.4.11.9" evidence="4"/>
<dbReference type="GO" id="GO:0070006">
    <property type="term" value="F:metalloaminopeptidase activity"/>
    <property type="evidence" value="ECO:0007669"/>
    <property type="project" value="InterPro"/>
</dbReference>
<keyword evidence="11" id="KW-0645">Protease</keyword>
<dbReference type="Pfam" id="PF00557">
    <property type="entry name" value="Peptidase_M24"/>
    <property type="match status" value="1"/>
</dbReference>
<dbReference type="InterPro" id="IPR036005">
    <property type="entry name" value="Creatinase/aminopeptidase-like"/>
</dbReference>
<feature type="compositionally biased region" description="Acidic residues" evidence="9">
    <location>
        <begin position="1"/>
        <end position="14"/>
    </location>
</feature>
<dbReference type="Proteomes" id="UP000644020">
    <property type="component" value="Unassembled WGS sequence"/>
</dbReference>
<dbReference type="InterPro" id="IPR029149">
    <property type="entry name" value="Creatin/AminoP/Spt16_N"/>
</dbReference>
<reference evidence="11" key="2">
    <citation type="submission" date="2020-09" db="EMBL/GenBank/DDBJ databases">
        <authorList>
            <person name="Sun Q."/>
            <person name="Ohkuma M."/>
        </authorList>
    </citation>
    <scope>NUCLEOTIDE SEQUENCE</scope>
    <source>
        <strain evidence="11">JCM 4518</strain>
    </source>
</reference>
<comment type="cofactor">
    <cofactor evidence="2">
        <name>Mn(2+)</name>
        <dbReference type="ChEBI" id="CHEBI:29035"/>
    </cofactor>
</comment>
<feature type="domain" description="Aminopeptidase P N-terminal" evidence="10">
    <location>
        <begin position="52"/>
        <end position="191"/>
    </location>
</feature>
<comment type="catalytic activity">
    <reaction evidence="1">
        <text>Release of any N-terminal amino acid, including proline, that is linked to proline, even from a dipeptide or tripeptide.</text>
        <dbReference type="EC" id="3.4.11.9"/>
    </reaction>
</comment>
<dbReference type="EMBL" id="BMUL01000017">
    <property type="protein sequence ID" value="GHB02807.1"/>
    <property type="molecule type" value="Genomic_DNA"/>
</dbReference>
<feature type="region of interest" description="Disordered" evidence="9">
    <location>
        <begin position="1"/>
        <end position="26"/>
    </location>
</feature>
<dbReference type="PANTHER" id="PTHR43226:SF4">
    <property type="entry name" value="XAA-PRO AMINOPEPTIDASE 3"/>
    <property type="match status" value="1"/>
</dbReference>
<dbReference type="PROSITE" id="PS00491">
    <property type="entry name" value="PROLINE_PEPTIDASE"/>
    <property type="match status" value="1"/>
</dbReference>
<evidence type="ECO:0000256" key="4">
    <source>
        <dbReference type="ARBA" id="ARBA00012574"/>
    </source>
</evidence>
<keyword evidence="7" id="KW-0464">Manganese</keyword>
<evidence type="ECO:0000256" key="3">
    <source>
        <dbReference type="ARBA" id="ARBA00008766"/>
    </source>
</evidence>
<dbReference type="Gene3D" id="3.90.230.10">
    <property type="entry name" value="Creatinase/methionine aminopeptidase superfamily"/>
    <property type="match status" value="1"/>
</dbReference>
<dbReference type="InterPro" id="IPR052433">
    <property type="entry name" value="X-Pro_dipept-like"/>
</dbReference>
<evidence type="ECO:0000313" key="12">
    <source>
        <dbReference type="Proteomes" id="UP000644020"/>
    </source>
</evidence>
<evidence type="ECO:0000256" key="5">
    <source>
        <dbReference type="ARBA" id="ARBA00022723"/>
    </source>
</evidence>
<dbReference type="Pfam" id="PF05195">
    <property type="entry name" value="AMP_N"/>
    <property type="match status" value="1"/>
</dbReference>
<dbReference type="InterPro" id="IPR000994">
    <property type="entry name" value="Pept_M24"/>
</dbReference>
<comment type="caution">
    <text evidence="11">The sequence shown here is derived from an EMBL/GenBank/DDBJ whole genome shotgun (WGS) entry which is preliminary data.</text>
</comment>
<dbReference type="SUPFAM" id="SSF53092">
    <property type="entry name" value="Creatinase/prolidase N-terminal domain"/>
    <property type="match status" value="1"/>
</dbReference>
<evidence type="ECO:0000256" key="9">
    <source>
        <dbReference type="SAM" id="MobiDB-lite"/>
    </source>
</evidence>
<dbReference type="GO" id="GO:0005829">
    <property type="term" value="C:cytosol"/>
    <property type="evidence" value="ECO:0007669"/>
    <property type="project" value="TreeGrafter"/>
</dbReference>
<evidence type="ECO:0000313" key="11">
    <source>
        <dbReference type="EMBL" id="GHB02807.1"/>
    </source>
</evidence>
<sequence>MADELTPETPDEAEEPIKQRKNGLYPGVSDELAESMKSGWADTELTGLAPIPQAAETAARRAALSARFPGERLVVPAGKLKTRSNDTEYAFRASTEYAYLTGDQTQDGVLVLEPAGEGHEATIYLLPRSDRENGEFWLDGQGELWVGRRHSLTEAEQLLGIPAKDVRELAAALAEATGPVRAVRGHDAGIEAALTDKVTAERDEELRVFLSEARLVKDGFEVAELEKACAATARGFEDVVKVLDKAEATSERYIEGTFFLRARVEGNDVGYGTIAAAGPHACTLHWVRNDGAVRSGDLLLLDAGVETTELYTADVTRTLPINGRYTEIQRKIYDAVYEAQEAGIAAVKPGAAYRDFHDAAQRVLAEKLVEWGLVEGPVERVLELGLQRRWTLHGTGHMLGMDVHDCAAARTEAYVDTTLEPGMCLTVEPGLYFQADDLTVPEEYRGIGVRIEDDILVTEDGNRNLSDQLPRRSDEVEAWMAALKG</sequence>
<dbReference type="InterPro" id="IPR007865">
    <property type="entry name" value="Aminopep_P_N"/>
</dbReference>
<keyword evidence="12" id="KW-1185">Reference proteome</keyword>
<evidence type="ECO:0000256" key="1">
    <source>
        <dbReference type="ARBA" id="ARBA00001424"/>
    </source>
</evidence>
<dbReference type="GO" id="GO:0030145">
    <property type="term" value="F:manganese ion binding"/>
    <property type="evidence" value="ECO:0007669"/>
    <property type="project" value="InterPro"/>
</dbReference>
<dbReference type="PANTHER" id="PTHR43226">
    <property type="entry name" value="XAA-PRO AMINOPEPTIDASE 3"/>
    <property type="match status" value="1"/>
</dbReference>
<accession>A0A918T7T6</accession>
<evidence type="ECO:0000256" key="2">
    <source>
        <dbReference type="ARBA" id="ARBA00001936"/>
    </source>
</evidence>
<organism evidence="11 12">
    <name type="scientific">Streptomyces termitum</name>
    <dbReference type="NCBI Taxonomy" id="67368"/>
    <lineage>
        <taxon>Bacteria</taxon>
        <taxon>Bacillati</taxon>
        <taxon>Actinomycetota</taxon>
        <taxon>Actinomycetes</taxon>
        <taxon>Kitasatosporales</taxon>
        <taxon>Streptomycetaceae</taxon>
        <taxon>Streptomyces</taxon>
    </lineage>
</organism>
<dbReference type="CDD" id="cd01087">
    <property type="entry name" value="Prolidase"/>
    <property type="match status" value="1"/>
</dbReference>
<dbReference type="Gene3D" id="3.40.350.10">
    <property type="entry name" value="Creatinase/prolidase N-terminal domain"/>
    <property type="match status" value="1"/>
</dbReference>
<dbReference type="GO" id="GO:0006508">
    <property type="term" value="P:proteolysis"/>
    <property type="evidence" value="ECO:0007669"/>
    <property type="project" value="TreeGrafter"/>
</dbReference>
<dbReference type="SMART" id="SM01011">
    <property type="entry name" value="AMP_N"/>
    <property type="match status" value="1"/>
</dbReference>
<gene>
    <name evidence="11" type="primary">pepPI</name>
    <name evidence="11" type="ORF">GCM10010305_52470</name>
</gene>
<proteinExistence type="inferred from homology"/>
<evidence type="ECO:0000256" key="7">
    <source>
        <dbReference type="ARBA" id="ARBA00023211"/>
    </source>
</evidence>
<evidence type="ECO:0000259" key="10">
    <source>
        <dbReference type="SMART" id="SM01011"/>
    </source>
</evidence>
<dbReference type="RefSeq" id="WP_189981767.1">
    <property type="nucleotide sequence ID" value="NZ_BMUL01000017.1"/>
</dbReference>
<evidence type="ECO:0000256" key="6">
    <source>
        <dbReference type="ARBA" id="ARBA00022801"/>
    </source>
</evidence>
<dbReference type="SUPFAM" id="SSF55920">
    <property type="entry name" value="Creatinase/aminopeptidase"/>
    <property type="match status" value="1"/>
</dbReference>
<comment type="similarity">
    <text evidence="3 8">Belongs to the peptidase M24B family.</text>
</comment>
<name>A0A918T7T6_9ACTN</name>
<keyword evidence="5 8" id="KW-0479">Metal-binding</keyword>
<dbReference type="AlphaFoldDB" id="A0A918T7T6"/>